<dbReference type="InterPro" id="IPR050736">
    <property type="entry name" value="Sensor_HK_Regulatory"/>
</dbReference>
<dbReference type="SMART" id="SM00387">
    <property type="entry name" value="HATPase_c"/>
    <property type="match status" value="1"/>
</dbReference>
<evidence type="ECO:0000256" key="7">
    <source>
        <dbReference type="SAM" id="Phobius"/>
    </source>
</evidence>
<accession>A0ABR7DPZ5</accession>
<keyword evidence="11" id="KW-1185">Reference proteome</keyword>
<dbReference type="RefSeq" id="WP_186930229.1">
    <property type="nucleotide sequence ID" value="NZ_JACOOJ010000021.1"/>
</dbReference>
<dbReference type="InterPro" id="IPR003594">
    <property type="entry name" value="HATPase_dom"/>
</dbReference>
<evidence type="ECO:0000256" key="8">
    <source>
        <dbReference type="SAM" id="SignalP"/>
    </source>
</evidence>
<dbReference type="SMART" id="SM00388">
    <property type="entry name" value="HisKA"/>
    <property type="match status" value="1"/>
</dbReference>
<dbReference type="PRINTS" id="PR00344">
    <property type="entry name" value="BCTRLSENSOR"/>
</dbReference>
<dbReference type="InterPro" id="IPR036097">
    <property type="entry name" value="HisK_dim/P_sf"/>
</dbReference>
<dbReference type="Pfam" id="PF00512">
    <property type="entry name" value="HisKA"/>
    <property type="match status" value="1"/>
</dbReference>
<evidence type="ECO:0000259" key="9">
    <source>
        <dbReference type="PROSITE" id="PS50109"/>
    </source>
</evidence>
<dbReference type="SUPFAM" id="SSF55874">
    <property type="entry name" value="ATPase domain of HSP90 chaperone/DNA topoisomerase II/histidine kinase"/>
    <property type="match status" value="1"/>
</dbReference>
<protein>
    <recommendedName>
        <fullName evidence="2">histidine kinase</fullName>
        <ecNumber evidence="2">2.7.13.3</ecNumber>
    </recommendedName>
</protein>
<dbReference type="InterPro" id="IPR003661">
    <property type="entry name" value="HisK_dim/P_dom"/>
</dbReference>
<dbReference type="PANTHER" id="PTHR43711:SF26">
    <property type="entry name" value="SENSOR HISTIDINE KINASE RCSC"/>
    <property type="match status" value="1"/>
</dbReference>
<dbReference type="PROSITE" id="PS50109">
    <property type="entry name" value="HIS_KIN"/>
    <property type="match status" value="1"/>
</dbReference>
<evidence type="ECO:0000313" key="11">
    <source>
        <dbReference type="Proteomes" id="UP000651475"/>
    </source>
</evidence>
<gene>
    <name evidence="10" type="ORF">H8S65_12180</name>
</gene>
<dbReference type="PANTHER" id="PTHR43711">
    <property type="entry name" value="TWO-COMPONENT HISTIDINE KINASE"/>
    <property type="match status" value="1"/>
</dbReference>
<keyword evidence="7" id="KW-1133">Transmembrane helix</keyword>
<name>A0ABR7DPZ5_9BACT</name>
<reference evidence="10 11" key="1">
    <citation type="submission" date="2020-08" db="EMBL/GenBank/DDBJ databases">
        <title>Genome public.</title>
        <authorList>
            <person name="Liu C."/>
            <person name="Sun Q."/>
        </authorList>
    </citation>
    <scope>NUCLEOTIDE SEQUENCE [LARGE SCALE GENOMIC DNA]</scope>
    <source>
        <strain evidence="10 11">NSJ-79</strain>
    </source>
</reference>
<dbReference type="CDD" id="cd00082">
    <property type="entry name" value="HisKA"/>
    <property type="match status" value="1"/>
</dbReference>
<proteinExistence type="predicted"/>
<dbReference type="InterPro" id="IPR005467">
    <property type="entry name" value="His_kinase_dom"/>
</dbReference>
<keyword evidence="3" id="KW-0597">Phosphoprotein</keyword>
<comment type="catalytic activity">
    <reaction evidence="1">
        <text>ATP + protein L-histidine = ADP + protein N-phospho-L-histidine.</text>
        <dbReference type="EC" id="2.7.13.3"/>
    </reaction>
</comment>
<dbReference type="SUPFAM" id="SSF47384">
    <property type="entry name" value="Homodimeric domain of signal transducing histidine kinase"/>
    <property type="match status" value="1"/>
</dbReference>
<keyword evidence="5" id="KW-0418">Kinase</keyword>
<feature type="signal peptide" evidence="8">
    <location>
        <begin position="1"/>
        <end position="19"/>
    </location>
</feature>
<evidence type="ECO:0000256" key="1">
    <source>
        <dbReference type="ARBA" id="ARBA00000085"/>
    </source>
</evidence>
<evidence type="ECO:0000256" key="4">
    <source>
        <dbReference type="ARBA" id="ARBA00022679"/>
    </source>
</evidence>
<dbReference type="EMBL" id="JACOOJ010000021">
    <property type="protein sequence ID" value="MBC5633519.1"/>
    <property type="molecule type" value="Genomic_DNA"/>
</dbReference>
<sequence>MKKLLLVFSLLLWCTTLLGSEIQEQKDSLKSLLDNTVIPQERFKLLKQIANIYQDSSQEAHWLQQLMNESLTNKDFDMHEWSVRQLTRLYNNLDNEDCVNFYAHYSDSLSKKSGRYSDHYFATQLLYNQYLIEKHHLEKATLNANYLYETAKAYNSNMGIVCSNECLALINTYIGLDSIAANYHLEAVQILPKEKETMGLRAQLLTDLIASLLKMKDLDDAEEYIEELENHIDEMYENKVYYPYDRGWMMLYTYKIELATYQKRYSEIPAYIAKVESHAPKVVTPYMFFYYETCLARYYKSIGQNSTALRMVDAAISKTAVENSRFQLGRLKADILTEQGLFREAAVEYRNITNIYEQSIKQQFIENISELSNMHNIKNLQLKINKLEIQKLKDKQTRIVAWIVFAIFLSGCFFYWNTFRLNQKLNREKKELQISEDKYRLACEHAMESDRQKSLFLSNMSHEIRTPLNAIVGFANILIEGDIEKEEKEEYVKIINNNSDLLLNLINDILDFSKIESEKYRFSFDYHNLQECCYNVLESIKSKVKPSVKLSFITDGDTDTNFRLYTDKLRFQQVLINLIGNACKFTQNGFISLSYKFDKEAKLVYFSVTDTGSGIPLDKQEQIFERFVKLNTFVQGTGLGLSICKLIVERLGGKIWLDKKYSEGCRFIFTHPLAQ</sequence>
<evidence type="ECO:0000313" key="10">
    <source>
        <dbReference type="EMBL" id="MBC5633519.1"/>
    </source>
</evidence>
<keyword evidence="8" id="KW-0732">Signal</keyword>
<dbReference type="EC" id="2.7.13.3" evidence="2"/>
<comment type="caution">
    <text evidence="10">The sequence shown here is derived from an EMBL/GenBank/DDBJ whole genome shotgun (WGS) entry which is preliminary data.</text>
</comment>
<feature type="transmembrane region" description="Helical" evidence="7">
    <location>
        <begin position="399"/>
        <end position="419"/>
    </location>
</feature>
<organism evidence="10 11">
    <name type="scientific">Parabacteroides hominis</name>
    <dbReference type="NCBI Taxonomy" id="2763057"/>
    <lineage>
        <taxon>Bacteria</taxon>
        <taxon>Pseudomonadati</taxon>
        <taxon>Bacteroidota</taxon>
        <taxon>Bacteroidia</taxon>
        <taxon>Bacteroidales</taxon>
        <taxon>Tannerellaceae</taxon>
        <taxon>Parabacteroides</taxon>
    </lineage>
</organism>
<dbReference type="Gene3D" id="1.10.287.130">
    <property type="match status" value="1"/>
</dbReference>
<keyword evidence="7" id="KW-0472">Membrane</keyword>
<dbReference type="Proteomes" id="UP000651475">
    <property type="component" value="Unassembled WGS sequence"/>
</dbReference>
<evidence type="ECO:0000256" key="2">
    <source>
        <dbReference type="ARBA" id="ARBA00012438"/>
    </source>
</evidence>
<evidence type="ECO:0000256" key="5">
    <source>
        <dbReference type="ARBA" id="ARBA00022777"/>
    </source>
</evidence>
<dbReference type="Gene3D" id="3.30.565.10">
    <property type="entry name" value="Histidine kinase-like ATPase, C-terminal domain"/>
    <property type="match status" value="1"/>
</dbReference>
<evidence type="ECO:0000256" key="6">
    <source>
        <dbReference type="ARBA" id="ARBA00023012"/>
    </source>
</evidence>
<feature type="domain" description="Histidine kinase" evidence="9">
    <location>
        <begin position="459"/>
        <end position="675"/>
    </location>
</feature>
<dbReference type="Pfam" id="PF02518">
    <property type="entry name" value="HATPase_c"/>
    <property type="match status" value="1"/>
</dbReference>
<feature type="chain" id="PRO_5046973579" description="histidine kinase" evidence="8">
    <location>
        <begin position="20"/>
        <end position="675"/>
    </location>
</feature>
<keyword evidence="6" id="KW-0902">Two-component regulatory system</keyword>
<evidence type="ECO:0000256" key="3">
    <source>
        <dbReference type="ARBA" id="ARBA00022553"/>
    </source>
</evidence>
<keyword evidence="7" id="KW-0812">Transmembrane</keyword>
<dbReference type="InterPro" id="IPR004358">
    <property type="entry name" value="Sig_transdc_His_kin-like_C"/>
</dbReference>
<dbReference type="InterPro" id="IPR036890">
    <property type="entry name" value="HATPase_C_sf"/>
</dbReference>
<keyword evidence="4" id="KW-0808">Transferase</keyword>